<dbReference type="SUPFAM" id="SSF54637">
    <property type="entry name" value="Thioesterase/thiol ester dehydrase-isomerase"/>
    <property type="match status" value="1"/>
</dbReference>
<dbReference type="Pfam" id="PF13279">
    <property type="entry name" value="4HBT_2"/>
    <property type="match status" value="1"/>
</dbReference>
<keyword evidence="1" id="KW-0378">Hydrolase</keyword>
<dbReference type="EMBL" id="VDDC01000049">
    <property type="protein sequence ID" value="TNH37802.1"/>
    <property type="molecule type" value="Genomic_DNA"/>
</dbReference>
<dbReference type="Proteomes" id="UP000304880">
    <property type="component" value="Unassembled WGS sequence"/>
</dbReference>
<protein>
    <submittedName>
        <fullName evidence="2">Acyl-CoA thioesterase</fullName>
    </submittedName>
</protein>
<dbReference type="GO" id="GO:0047617">
    <property type="term" value="F:fatty acyl-CoA hydrolase activity"/>
    <property type="evidence" value="ECO:0007669"/>
    <property type="project" value="TreeGrafter"/>
</dbReference>
<reference evidence="2 3" key="1">
    <citation type="submission" date="2019-06" db="EMBL/GenBank/DDBJ databases">
        <authorList>
            <person name="Li J."/>
        </authorList>
    </citation>
    <scope>NUCLEOTIDE SEQUENCE [LARGE SCALE GENOMIC DNA]</scope>
    <source>
        <strain evidence="2 3">CGMCC 1.8012</strain>
    </source>
</reference>
<comment type="caution">
    <text evidence="2">The sequence shown here is derived from an EMBL/GenBank/DDBJ whole genome shotgun (WGS) entry which is preliminary data.</text>
</comment>
<dbReference type="PANTHER" id="PTHR31793">
    <property type="entry name" value="4-HYDROXYBENZOYL-COA THIOESTERASE FAMILY MEMBER"/>
    <property type="match status" value="1"/>
</dbReference>
<dbReference type="InterPro" id="IPR029069">
    <property type="entry name" value="HotDog_dom_sf"/>
</dbReference>
<evidence type="ECO:0000313" key="3">
    <source>
        <dbReference type="Proteomes" id="UP000304880"/>
    </source>
</evidence>
<dbReference type="AlphaFoldDB" id="A0A5C4R1G0"/>
<proteinExistence type="predicted"/>
<gene>
    <name evidence="2" type="ORF">FHD67_18340</name>
</gene>
<name>A0A5C4R1G0_9RHOB</name>
<evidence type="ECO:0000313" key="2">
    <source>
        <dbReference type="EMBL" id="TNH37802.1"/>
    </source>
</evidence>
<sequence>MPTATAFVFCHPIEITTQDIDAMGHVNNAVYLQWVQEAVVRYWQYRSPPQAQIELLWVALKHVIVYRLPLFLEDRVEAHVMATATRGTRASFTTLFKRGDDLVAEVRSSWCCVDATTRRPRRIASDIARAFLPNVGRSVAANKEQD</sequence>
<keyword evidence="3" id="KW-1185">Reference proteome</keyword>
<dbReference type="Gene3D" id="3.10.129.10">
    <property type="entry name" value="Hotdog Thioesterase"/>
    <property type="match status" value="1"/>
</dbReference>
<dbReference type="CDD" id="cd00586">
    <property type="entry name" value="4HBT"/>
    <property type="match status" value="1"/>
</dbReference>
<evidence type="ECO:0000256" key="1">
    <source>
        <dbReference type="ARBA" id="ARBA00022801"/>
    </source>
</evidence>
<organism evidence="2 3">
    <name type="scientific">Paracoccus haeundaensis</name>
    <dbReference type="NCBI Taxonomy" id="225362"/>
    <lineage>
        <taxon>Bacteria</taxon>
        <taxon>Pseudomonadati</taxon>
        <taxon>Pseudomonadota</taxon>
        <taxon>Alphaproteobacteria</taxon>
        <taxon>Rhodobacterales</taxon>
        <taxon>Paracoccaceae</taxon>
        <taxon>Paracoccus</taxon>
    </lineage>
</organism>
<dbReference type="InterPro" id="IPR050563">
    <property type="entry name" value="4-hydroxybenzoyl-CoA_TE"/>
</dbReference>
<dbReference type="PANTHER" id="PTHR31793:SF37">
    <property type="entry name" value="ACYL-COA THIOESTER HYDROLASE YBGC"/>
    <property type="match status" value="1"/>
</dbReference>
<accession>A0A5C4R1G0</accession>